<protein>
    <recommendedName>
        <fullName evidence="4">Lysozyme inhibitor LprI N-terminal domain-containing protein</fullName>
    </recommendedName>
</protein>
<evidence type="ECO:0000256" key="1">
    <source>
        <dbReference type="SAM" id="SignalP"/>
    </source>
</evidence>
<reference evidence="2 3" key="1">
    <citation type="submission" date="2014-09" db="EMBL/GenBank/DDBJ databases">
        <title>Whole genome shotgun sequence of Escherichia vulneris NBRC 102420.</title>
        <authorList>
            <person name="Yoshida Y."/>
            <person name="Hosoyama A."/>
            <person name="Tsuchikane K."/>
            <person name="Ohji S."/>
            <person name="Ichikawa N."/>
            <person name="Kimura A."/>
            <person name="Yamazoe A."/>
            <person name="Ezaki T."/>
            <person name="Fujita N."/>
        </authorList>
    </citation>
    <scope>NUCLEOTIDE SEQUENCE [LARGE SCALE GENOMIC DNA]</scope>
    <source>
        <strain evidence="2 3">NBRC 102420</strain>
    </source>
</reference>
<feature type="signal peptide" evidence="1">
    <location>
        <begin position="1"/>
        <end position="20"/>
    </location>
</feature>
<keyword evidence="3" id="KW-1185">Reference proteome</keyword>
<proteinExistence type="predicted"/>
<feature type="chain" id="PRO_5001865313" description="Lysozyme inhibitor LprI N-terminal domain-containing protein" evidence="1">
    <location>
        <begin position="21"/>
        <end position="143"/>
    </location>
</feature>
<sequence>MDKTILFLIGTLLLCSHALAGECTIKDAEAAEQAVDHLTSWQALNDNFTRFYQCDEGSIAEGNSEAVIRLLVDKWEALPKLSVLTRQNAAFETWVLSHIDSTLDSGDLQTAVNLATSQCPASESALCQKIVKAAQAAIHESNS</sequence>
<evidence type="ECO:0000313" key="2">
    <source>
        <dbReference type="EMBL" id="GAL57709.1"/>
    </source>
</evidence>
<comment type="caution">
    <text evidence="2">The sequence shown here is derived from an EMBL/GenBank/DDBJ whole genome shotgun (WGS) entry which is preliminary data.</text>
</comment>
<dbReference type="EMBL" id="BBMZ01000008">
    <property type="protein sequence ID" value="GAL57709.1"/>
    <property type="molecule type" value="Genomic_DNA"/>
</dbReference>
<dbReference type="AlphaFoldDB" id="A0A090V358"/>
<dbReference type="RefSeq" id="WP_042390250.1">
    <property type="nucleotide sequence ID" value="NZ_BBMZ01000008.1"/>
</dbReference>
<accession>A0A090V358</accession>
<name>A0A090V358_PSEVU</name>
<gene>
    <name evidence="2" type="ORF">EV102420_08_01720</name>
</gene>
<keyword evidence="1" id="KW-0732">Signal</keyword>
<organism evidence="2 3">
    <name type="scientific">Pseudescherichia vulneris NBRC 102420</name>
    <dbReference type="NCBI Taxonomy" id="1115515"/>
    <lineage>
        <taxon>Bacteria</taxon>
        <taxon>Pseudomonadati</taxon>
        <taxon>Pseudomonadota</taxon>
        <taxon>Gammaproteobacteria</taxon>
        <taxon>Enterobacterales</taxon>
        <taxon>Enterobacteriaceae</taxon>
        <taxon>Pseudescherichia</taxon>
    </lineage>
</organism>
<dbReference type="Proteomes" id="UP000029462">
    <property type="component" value="Unassembled WGS sequence"/>
</dbReference>
<evidence type="ECO:0008006" key="4">
    <source>
        <dbReference type="Google" id="ProtNLM"/>
    </source>
</evidence>
<dbReference type="eggNOG" id="ENOG503342Q">
    <property type="taxonomic scope" value="Bacteria"/>
</dbReference>
<dbReference type="OrthoDB" id="5959501at2"/>
<evidence type="ECO:0000313" key="3">
    <source>
        <dbReference type="Proteomes" id="UP000029462"/>
    </source>
</evidence>